<dbReference type="PANTHER" id="PTHR40081:SF1">
    <property type="entry name" value="TAT PATHWAY SIGNAL SEQUENCE DOMAIN PROTEIN"/>
    <property type="match status" value="1"/>
</dbReference>
<evidence type="ECO:0000313" key="4">
    <source>
        <dbReference type="EMBL" id="MCC2222416.1"/>
    </source>
</evidence>
<dbReference type="InterPro" id="IPR045793">
    <property type="entry name" value="PcRGLX/YetA-like"/>
</dbReference>
<sequence>MEMKDQTVQSMTLHLMENRKAYGYTTWGCMWEKGAVSKDASFNVYAKDSTKNKIVPSQSRITAYWPDGSVKWTAHTADSKNGETFEVIPVNEDVSSKKDMEPSLFVKEEEDAYIVDAGCVHATVPKNKNVILCDVTVDGRVQVTDADLVLQLEERSVKDGVLIQKTVPYTGEIESVSIEEQGPVRVTFCLRGTHVSHANDRRVLPFVIRETIYLNSPKIDFEHTFLFDGDEKKDFLKGLGVRFHRPMKGEMYNRHIRFGTDHGSFHEEMAELLSWRPRVAPEIYDAQTKGQMLYLDADNDQAAATAIEASKHMPIWSRYVLCQDSATHFSIKKKIVNPDCCYIEGLHGMRAPGSVNIADESGSFSLSSKDFWQKYPSAVEACDLDQDNAEVIFWLWCPQVEAMDFRHYADQGYSQTYYEGFDVVGASAYGIGNTNNFSIELSNNAVSDGDALKRFSDSVQKPPVYVADPSVYEKLQAFGEWSLPSQKTQVERFLEEQLDKAFDFYKNEVEVRSWYGMFNYGDIMHTYDPFRHSWRYDMGGYAWQNTELVPTLWLWLAFMRSGREDIFTMAEAMSRHCSEVDIYHFGPLKGLGSRHNVRHWGCSCKEARIAMAGHHRFYYYLTGDMRIGDVFEDVKDADEAIVTTDPLRFFFDKDKMNAQAHARSGPDWSSFCSDWMTQWERFNDDTYRNKIQIGIDDLKALPLRLTSGPDFEYDPKDSHLRYIGERTNGGSHLQVCMGAIQVWIEIADLLGDEEWKDMLAEHGRFYYLPKEKQLEESNGLIGNREFSLPFMASGLAAYGAARLHDKWLAQTTWKILLHALCTHNNTEGFLAHDIFDAGNKEVLHEIPWITTNFTSQWCLNIITALRYIREDLPKTMEELEKLLAGLDESGFHKA</sequence>
<evidence type="ECO:0000259" key="3">
    <source>
        <dbReference type="Pfam" id="PF21346"/>
    </source>
</evidence>
<feature type="domain" description="PcRGLX/YetA-like central beta-sandwich" evidence="2">
    <location>
        <begin position="105"/>
        <end position="453"/>
    </location>
</feature>
<dbReference type="PANTHER" id="PTHR40081">
    <property type="entry name" value="CONCANAVALIN A-LIKE LECTIN/GLUCANASE"/>
    <property type="match status" value="1"/>
</dbReference>
<feature type="domain" description="PcRGLX/YetA-like C-terminal alpha/alpha toroid" evidence="3">
    <location>
        <begin position="462"/>
        <end position="872"/>
    </location>
</feature>
<name>A0AAE3JCX9_9FIRM</name>
<dbReference type="Proteomes" id="UP001198200">
    <property type="component" value="Unassembled WGS sequence"/>
</dbReference>
<dbReference type="EMBL" id="JAJEQN010000035">
    <property type="protein sequence ID" value="MCC2222416.1"/>
    <property type="molecule type" value="Genomic_DNA"/>
</dbReference>
<gene>
    <name evidence="4" type="ORF">LKD48_12375</name>
</gene>
<comment type="caution">
    <text evidence="4">The sequence shown here is derived from an EMBL/GenBank/DDBJ whole genome shotgun (WGS) entry which is preliminary data.</text>
</comment>
<accession>A0AAE3JCX9</accession>
<proteinExistence type="predicted"/>
<dbReference type="InterPro" id="IPR048329">
    <property type="entry name" value="PcRGLX_1st"/>
</dbReference>
<organism evidence="4 5">
    <name type="scientific">Anthropogastromicrobium aceti</name>
    <dbReference type="NCBI Taxonomy" id="2981768"/>
    <lineage>
        <taxon>Bacteria</taxon>
        <taxon>Bacillati</taxon>
        <taxon>Bacillota</taxon>
        <taxon>Clostridia</taxon>
        <taxon>Lachnospirales</taxon>
        <taxon>Lachnospiraceae</taxon>
        <taxon>Anthropogastromicrobium</taxon>
    </lineage>
</organism>
<protein>
    <submittedName>
        <fullName evidence="4">Uncharacterized protein</fullName>
    </submittedName>
</protein>
<dbReference type="AlphaFoldDB" id="A0AAE3JCX9"/>
<dbReference type="Pfam" id="PF21346">
    <property type="entry name" value="PcRGLX_3rd"/>
    <property type="match status" value="1"/>
</dbReference>
<evidence type="ECO:0000259" key="1">
    <source>
        <dbReference type="Pfam" id="PF19501"/>
    </source>
</evidence>
<evidence type="ECO:0000313" key="5">
    <source>
        <dbReference type="Proteomes" id="UP001198200"/>
    </source>
</evidence>
<dbReference type="Pfam" id="PF19501">
    <property type="entry name" value="PcRGLX_1st"/>
    <property type="match status" value="1"/>
</dbReference>
<keyword evidence="5" id="KW-1185">Reference proteome</keyword>
<dbReference type="RefSeq" id="WP_308732137.1">
    <property type="nucleotide sequence ID" value="NZ_JAJEQN010000035.1"/>
</dbReference>
<dbReference type="Pfam" id="PF21345">
    <property type="entry name" value="PcRGLX_2nd"/>
    <property type="match status" value="1"/>
</dbReference>
<reference evidence="4 5" key="1">
    <citation type="submission" date="2021-10" db="EMBL/GenBank/DDBJ databases">
        <title>Anaerobic single-cell dispensing facilitates the cultivation of human gut bacteria.</title>
        <authorList>
            <person name="Afrizal A."/>
        </authorList>
    </citation>
    <scope>NUCLEOTIDE SEQUENCE [LARGE SCALE GENOMIC DNA]</scope>
    <source>
        <strain evidence="4 5">CLA-AA-H224</strain>
    </source>
</reference>
<evidence type="ECO:0000259" key="2">
    <source>
        <dbReference type="Pfam" id="PF21345"/>
    </source>
</evidence>
<dbReference type="InterPro" id="IPR048330">
    <property type="entry name" value="PcRGLX/YetA_2nd"/>
</dbReference>
<feature type="domain" description="PcRGLX/YetA-like N-terminal RIFT barrel" evidence="1">
    <location>
        <begin position="11"/>
        <end position="82"/>
    </location>
</feature>
<dbReference type="InterPro" id="IPR048331">
    <property type="entry name" value="PcRGLX/YetA_3rd"/>
</dbReference>